<feature type="transmembrane region" description="Helical" evidence="3">
    <location>
        <begin position="171"/>
        <end position="189"/>
    </location>
</feature>
<evidence type="ECO:0000313" key="6">
    <source>
        <dbReference type="EMBL" id="MFC4623525.1"/>
    </source>
</evidence>
<dbReference type="NCBIfam" id="TIGR00229">
    <property type="entry name" value="sensory_box"/>
    <property type="match status" value="1"/>
</dbReference>
<dbReference type="Proteomes" id="UP001595967">
    <property type="component" value="Unassembled WGS sequence"/>
</dbReference>
<dbReference type="Gene3D" id="3.30.450.20">
    <property type="entry name" value="PAS domain"/>
    <property type="match status" value="1"/>
</dbReference>
<dbReference type="CDD" id="cd11386">
    <property type="entry name" value="MCP_signal"/>
    <property type="match status" value="1"/>
</dbReference>
<evidence type="ECO:0000256" key="3">
    <source>
        <dbReference type="SAM" id="Phobius"/>
    </source>
</evidence>
<keyword evidence="2" id="KW-0807">Transducer</keyword>
<feature type="transmembrane region" description="Helical" evidence="3">
    <location>
        <begin position="201"/>
        <end position="219"/>
    </location>
</feature>
<dbReference type="PROSITE" id="PS50111">
    <property type="entry name" value="CHEMOTAXIS_TRANSDUC_2"/>
    <property type="match status" value="1"/>
</dbReference>
<keyword evidence="7" id="KW-1185">Reference proteome</keyword>
<dbReference type="CDD" id="cd00130">
    <property type="entry name" value="PAS"/>
    <property type="match status" value="1"/>
</dbReference>
<dbReference type="Pfam" id="PF00015">
    <property type="entry name" value="MCPsignal"/>
    <property type="match status" value="1"/>
</dbReference>
<dbReference type="SUPFAM" id="SSF55785">
    <property type="entry name" value="PYP-like sensor domain (PAS domain)"/>
    <property type="match status" value="1"/>
</dbReference>
<comment type="caution">
    <text evidence="6">The sequence shown here is derived from an EMBL/GenBank/DDBJ whole genome shotgun (WGS) entry which is preliminary data.</text>
</comment>
<keyword evidence="3" id="KW-0472">Membrane</keyword>
<dbReference type="InterPro" id="IPR051310">
    <property type="entry name" value="MCP_chemotaxis"/>
</dbReference>
<dbReference type="InterPro" id="IPR003660">
    <property type="entry name" value="HAMP_dom"/>
</dbReference>
<protein>
    <submittedName>
        <fullName evidence="6">Methyl-accepting chemotaxis protein</fullName>
    </submittedName>
</protein>
<evidence type="ECO:0000259" key="4">
    <source>
        <dbReference type="PROSITE" id="PS50111"/>
    </source>
</evidence>
<dbReference type="Pfam" id="PF00672">
    <property type="entry name" value="HAMP"/>
    <property type="match status" value="1"/>
</dbReference>
<organism evidence="6 7">
    <name type="scientific">Comamonas nitrativorans</name>
    <dbReference type="NCBI Taxonomy" id="108437"/>
    <lineage>
        <taxon>Bacteria</taxon>
        <taxon>Pseudomonadati</taxon>
        <taxon>Pseudomonadota</taxon>
        <taxon>Betaproteobacteria</taxon>
        <taxon>Burkholderiales</taxon>
        <taxon>Comamonadaceae</taxon>
        <taxon>Comamonas</taxon>
    </lineage>
</organism>
<dbReference type="PROSITE" id="PS50885">
    <property type="entry name" value="HAMP"/>
    <property type="match status" value="1"/>
</dbReference>
<evidence type="ECO:0000313" key="7">
    <source>
        <dbReference type="Proteomes" id="UP001595967"/>
    </source>
</evidence>
<dbReference type="CDD" id="cd06225">
    <property type="entry name" value="HAMP"/>
    <property type="match status" value="1"/>
</dbReference>
<dbReference type="Gene3D" id="1.10.287.950">
    <property type="entry name" value="Methyl-accepting chemotaxis protein"/>
    <property type="match status" value="1"/>
</dbReference>
<dbReference type="SMART" id="SM00283">
    <property type="entry name" value="MA"/>
    <property type="match status" value="1"/>
</dbReference>
<dbReference type="PANTHER" id="PTHR43531">
    <property type="entry name" value="PROTEIN ICFG"/>
    <property type="match status" value="1"/>
</dbReference>
<feature type="domain" description="HAMP" evidence="5">
    <location>
        <begin position="221"/>
        <end position="273"/>
    </location>
</feature>
<reference evidence="7" key="1">
    <citation type="journal article" date="2019" name="Int. J. Syst. Evol. Microbiol.">
        <title>The Global Catalogue of Microorganisms (GCM) 10K type strain sequencing project: providing services to taxonomists for standard genome sequencing and annotation.</title>
        <authorList>
            <consortium name="The Broad Institute Genomics Platform"/>
            <consortium name="The Broad Institute Genome Sequencing Center for Infectious Disease"/>
            <person name="Wu L."/>
            <person name="Ma J."/>
        </authorList>
    </citation>
    <scope>NUCLEOTIDE SEQUENCE [LARGE SCALE GENOMIC DNA]</scope>
    <source>
        <strain evidence="7">JCM 11650</strain>
    </source>
</reference>
<proteinExistence type="inferred from homology"/>
<evidence type="ECO:0000256" key="2">
    <source>
        <dbReference type="PROSITE-ProRule" id="PRU00284"/>
    </source>
</evidence>
<dbReference type="InterPro" id="IPR004089">
    <property type="entry name" value="MCPsignal_dom"/>
</dbReference>
<accession>A0ABV9H3H4</accession>
<gene>
    <name evidence="6" type="ORF">ACFO3A_15105</name>
</gene>
<sequence>MTSPSSPPAAGREYLFAPQVTLLSVTAPSSHVTYANAAFIEVSGFTPQAILGQPHNLVRHPDMPRQAFADLWATLRKGKSWTALIKNRRANGDYYWVRANVTPVVRDGRLAGYMSVRTQPTRAEVAATEKLYARFRLGRAGRRRFRQGLIVRTGLMAWASLAQTLPLSWRLHLAGACMTAATLVGAWSLGLHGSHSLSAPFALFTGGVLTVYALASLWLHRQIIQPLRHLLHQAQNVATGQMPHAVNLPRIDDIGMLMRSINQAGLNLRSLVADVSGQIDGVRSASAEIAQGNHELSLRTEQATSELQQTAAAAEQMTAATGHSAEAARQASSIAAEATAAARQGSEVTQQVTATMQDIATASHRIGDITGVIDSLAFQTNLLALNAAVEAARAGEHGRGFAVVAAEVRKLAQHSAASAAEIKALIADNMAKVQAGSTLARRGGEAMSGIVTQVTRVERLIGEISTATAEQASGIQQVGSAVARIDRMIQQNATLAEQSTAAAEQLRSKADLLAQAVRVFHG</sequence>
<dbReference type="InterPro" id="IPR000014">
    <property type="entry name" value="PAS"/>
</dbReference>
<dbReference type="InterPro" id="IPR035965">
    <property type="entry name" value="PAS-like_dom_sf"/>
</dbReference>
<dbReference type="InterPro" id="IPR013655">
    <property type="entry name" value="PAS_fold_3"/>
</dbReference>
<evidence type="ECO:0000259" key="5">
    <source>
        <dbReference type="PROSITE" id="PS50885"/>
    </source>
</evidence>
<feature type="domain" description="Methyl-accepting transducer" evidence="4">
    <location>
        <begin position="278"/>
        <end position="507"/>
    </location>
</feature>
<evidence type="ECO:0000256" key="1">
    <source>
        <dbReference type="ARBA" id="ARBA00029447"/>
    </source>
</evidence>
<keyword evidence="3" id="KW-1133">Transmembrane helix</keyword>
<name>A0ABV9H3H4_9BURK</name>
<feature type="transmembrane region" description="Helical" evidence="3">
    <location>
        <begin position="149"/>
        <end position="165"/>
    </location>
</feature>
<dbReference type="RefSeq" id="WP_377728091.1">
    <property type="nucleotide sequence ID" value="NZ_JBHSEW010000019.1"/>
</dbReference>
<dbReference type="SUPFAM" id="SSF58104">
    <property type="entry name" value="Methyl-accepting chemotaxis protein (MCP) signaling domain"/>
    <property type="match status" value="1"/>
</dbReference>
<dbReference type="SMART" id="SM00304">
    <property type="entry name" value="HAMP"/>
    <property type="match status" value="1"/>
</dbReference>
<dbReference type="Pfam" id="PF08447">
    <property type="entry name" value="PAS_3"/>
    <property type="match status" value="1"/>
</dbReference>
<keyword evidence="3" id="KW-0812">Transmembrane</keyword>
<dbReference type="EMBL" id="JBHSEW010000019">
    <property type="protein sequence ID" value="MFC4623525.1"/>
    <property type="molecule type" value="Genomic_DNA"/>
</dbReference>
<dbReference type="PANTHER" id="PTHR43531:SF7">
    <property type="entry name" value="AEROTAXIS RECEPTOR"/>
    <property type="match status" value="1"/>
</dbReference>
<comment type="similarity">
    <text evidence="1">Belongs to the methyl-accepting chemotaxis (MCP) protein family.</text>
</comment>